<proteinExistence type="predicted"/>
<dbReference type="InParanoid" id="A0A0C2SQW0"/>
<gene>
    <name evidence="1" type="ORF">M378DRAFT_523628</name>
</gene>
<protein>
    <submittedName>
        <fullName evidence="1">Uncharacterized protein</fullName>
    </submittedName>
</protein>
<sequence length="70" mass="8203">MYLAHVIPSEASLQISGHCWWYLVLFNHSRHRPNHLTLACQSICTIKFNNKCFDSRVWNNRSSSSTKYFG</sequence>
<organism evidence="1 2">
    <name type="scientific">Amanita muscaria (strain Koide BX008)</name>
    <dbReference type="NCBI Taxonomy" id="946122"/>
    <lineage>
        <taxon>Eukaryota</taxon>
        <taxon>Fungi</taxon>
        <taxon>Dikarya</taxon>
        <taxon>Basidiomycota</taxon>
        <taxon>Agaricomycotina</taxon>
        <taxon>Agaricomycetes</taxon>
        <taxon>Agaricomycetidae</taxon>
        <taxon>Agaricales</taxon>
        <taxon>Pluteineae</taxon>
        <taxon>Amanitaceae</taxon>
        <taxon>Amanita</taxon>
    </lineage>
</organism>
<evidence type="ECO:0000313" key="2">
    <source>
        <dbReference type="Proteomes" id="UP000054549"/>
    </source>
</evidence>
<dbReference type="EMBL" id="KN818425">
    <property type="protein sequence ID" value="KIL56374.1"/>
    <property type="molecule type" value="Genomic_DNA"/>
</dbReference>
<keyword evidence="2" id="KW-1185">Reference proteome</keyword>
<reference evidence="1 2" key="1">
    <citation type="submission" date="2014-04" db="EMBL/GenBank/DDBJ databases">
        <title>Evolutionary Origins and Diversification of the Mycorrhizal Mutualists.</title>
        <authorList>
            <consortium name="DOE Joint Genome Institute"/>
            <consortium name="Mycorrhizal Genomics Consortium"/>
            <person name="Kohler A."/>
            <person name="Kuo A."/>
            <person name="Nagy L.G."/>
            <person name="Floudas D."/>
            <person name="Copeland A."/>
            <person name="Barry K.W."/>
            <person name="Cichocki N."/>
            <person name="Veneault-Fourrey C."/>
            <person name="LaButti K."/>
            <person name="Lindquist E.A."/>
            <person name="Lipzen A."/>
            <person name="Lundell T."/>
            <person name="Morin E."/>
            <person name="Murat C."/>
            <person name="Riley R."/>
            <person name="Ohm R."/>
            <person name="Sun H."/>
            <person name="Tunlid A."/>
            <person name="Henrissat B."/>
            <person name="Grigoriev I.V."/>
            <person name="Hibbett D.S."/>
            <person name="Martin F."/>
        </authorList>
    </citation>
    <scope>NUCLEOTIDE SEQUENCE [LARGE SCALE GENOMIC DNA]</scope>
    <source>
        <strain evidence="1 2">Koide BX008</strain>
    </source>
</reference>
<name>A0A0C2SQW0_AMAMK</name>
<dbReference type="AlphaFoldDB" id="A0A0C2SQW0"/>
<accession>A0A0C2SQW0</accession>
<evidence type="ECO:0000313" key="1">
    <source>
        <dbReference type="EMBL" id="KIL56374.1"/>
    </source>
</evidence>
<dbReference type="Proteomes" id="UP000054549">
    <property type="component" value="Unassembled WGS sequence"/>
</dbReference>
<dbReference type="HOGENOM" id="CLU_2757254_0_0_1"/>